<evidence type="ECO:0000313" key="1">
    <source>
        <dbReference type="EMBL" id="GFR76448.1"/>
    </source>
</evidence>
<dbReference type="EMBL" id="BMAT01011642">
    <property type="protein sequence ID" value="GFR76448.1"/>
    <property type="molecule type" value="Genomic_DNA"/>
</dbReference>
<sequence length="76" mass="7920">MFATKCFIATSLVQTHQTGNIGSAVDSNDPPEVTLVSLSAQARVISHNLDRHLGALSAIPAVISAKASFGECRLAL</sequence>
<proteinExistence type="predicted"/>
<reference evidence="1 2" key="1">
    <citation type="journal article" date="2021" name="Elife">
        <title>Chloroplast acquisition without the gene transfer in kleptoplastic sea slugs, Plakobranchus ocellatus.</title>
        <authorList>
            <person name="Maeda T."/>
            <person name="Takahashi S."/>
            <person name="Yoshida T."/>
            <person name="Shimamura S."/>
            <person name="Takaki Y."/>
            <person name="Nagai Y."/>
            <person name="Toyoda A."/>
            <person name="Suzuki Y."/>
            <person name="Arimoto A."/>
            <person name="Ishii H."/>
            <person name="Satoh N."/>
            <person name="Nishiyama T."/>
            <person name="Hasebe M."/>
            <person name="Maruyama T."/>
            <person name="Minagawa J."/>
            <person name="Obokata J."/>
            <person name="Shigenobu S."/>
        </authorList>
    </citation>
    <scope>NUCLEOTIDE SEQUENCE [LARGE SCALE GENOMIC DNA]</scope>
</reference>
<dbReference type="AlphaFoldDB" id="A0AAV4FSP7"/>
<comment type="caution">
    <text evidence="1">The sequence shown here is derived from an EMBL/GenBank/DDBJ whole genome shotgun (WGS) entry which is preliminary data.</text>
</comment>
<accession>A0AAV4FSP7</accession>
<gene>
    <name evidence="1" type="ORF">ElyMa_005800500</name>
</gene>
<organism evidence="1 2">
    <name type="scientific">Elysia marginata</name>
    <dbReference type="NCBI Taxonomy" id="1093978"/>
    <lineage>
        <taxon>Eukaryota</taxon>
        <taxon>Metazoa</taxon>
        <taxon>Spiralia</taxon>
        <taxon>Lophotrochozoa</taxon>
        <taxon>Mollusca</taxon>
        <taxon>Gastropoda</taxon>
        <taxon>Heterobranchia</taxon>
        <taxon>Euthyneura</taxon>
        <taxon>Panpulmonata</taxon>
        <taxon>Sacoglossa</taxon>
        <taxon>Placobranchoidea</taxon>
        <taxon>Plakobranchidae</taxon>
        <taxon>Elysia</taxon>
    </lineage>
</organism>
<keyword evidence="2" id="KW-1185">Reference proteome</keyword>
<evidence type="ECO:0000313" key="2">
    <source>
        <dbReference type="Proteomes" id="UP000762676"/>
    </source>
</evidence>
<protein>
    <submittedName>
        <fullName evidence="1">Uncharacterized protein</fullName>
    </submittedName>
</protein>
<name>A0AAV4FSP7_9GAST</name>
<dbReference type="Proteomes" id="UP000762676">
    <property type="component" value="Unassembled WGS sequence"/>
</dbReference>